<evidence type="ECO:0000313" key="4">
    <source>
        <dbReference type="Proteomes" id="UP000309450"/>
    </source>
</evidence>
<accession>A0A4S3MMG8</accession>
<sequence>MVLKVDIGVFAHDEVQGIAAMVAELGRQDILLAPDIAARVLILANGCTDGTAAAAERASAAIGGRIEVVDLPEGGKSRTWNRFVHDLSRSDADILIFCDADIELPEPDSLSRLVRGLAARPSLWAFNSRPVKDLVHRPEGLSRLDRLIAASSGMLDDWKTAICGQLYAMRADSARSLHLPIGLPVEDGFLRAMILTDALTAPEDTGLIDGGTVWHVYASERSIGALIRHQTRIVIGSAVNAACFAHLRDLPRRARRPELTRAAGDEEWLRRVIRQRLPALPWGYVPAHFLFKRLARLVQNPRDLLRPRRLFVAIAGFGFDLIVYLNAQIRMARGVGAGHW</sequence>
<keyword evidence="4" id="KW-1185">Reference proteome</keyword>
<keyword evidence="1" id="KW-1133">Transmembrane helix</keyword>
<feature type="transmembrane region" description="Helical" evidence="1">
    <location>
        <begin position="310"/>
        <end position="327"/>
    </location>
</feature>
<dbReference type="AlphaFoldDB" id="A0A4S3MMG8"/>
<evidence type="ECO:0000256" key="1">
    <source>
        <dbReference type="SAM" id="Phobius"/>
    </source>
</evidence>
<keyword evidence="3" id="KW-0808">Transferase</keyword>
<dbReference type="Proteomes" id="UP000309450">
    <property type="component" value="Unassembled WGS sequence"/>
</dbReference>
<feature type="domain" description="Glycosyltransferase 2-like" evidence="2">
    <location>
        <begin position="8"/>
        <end position="120"/>
    </location>
</feature>
<dbReference type="InterPro" id="IPR029044">
    <property type="entry name" value="Nucleotide-diphossugar_trans"/>
</dbReference>
<dbReference type="SUPFAM" id="SSF53448">
    <property type="entry name" value="Nucleotide-diphospho-sugar transferases"/>
    <property type="match status" value="1"/>
</dbReference>
<dbReference type="OrthoDB" id="9797391at2"/>
<dbReference type="Pfam" id="PF00535">
    <property type="entry name" value="Glycos_transf_2"/>
    <property type="match status" value="1"/>
</dbReference>
<evidence type="ECO:0000259" key="2">
    <source>
        <dbReference type="Pfam" id="PF00535"/>
    </source>
</evidence>
<protein>
    <submittedName>
        <fullName evidence="3">Glycosyltransferase</fullName>
    </submittedName>
</protein>
<evidence type="ECO:0000313" key="3">
    <source>
        <dbReference type="EMBL" id="THD83626.1"/>
    </source>
</evidence>
<dbReference type="RefSeq" id="WP_136394519.1">
    <property type="nucleotide sequence ID" value="NZ_SSND01000002.1"/>
</dbReference>
<proteinExistence type="predicted"/>
<dbReference type="EMBL" id="SSND01000002">
    <property type="protein sequence ID" value="THD83626.1"/>
    <property type="molecule type" value="Genomic_DNA"/>
</dbReference>
<name>A0A4S3MMG8_9RHOB</name>
<dbReference type="Gene3D" id="3.90.550.10">
    <property type="entry name" value="Spore Coat Polysaccharide Biosynthesis Protein SpsA, Chain A"/>
    <property type="match status" value="1"/>
</dbReference>
<comment type="caution">
    <text evidence="3">The sequence shown here is derived from an EMBL/GenBank/DDBJ whole genome shotgun (WGS) entry which is preliminary data.</text>
</comment>
<gene>
    <name evidence="3" type="ORF">E7811_10135</name>
</gene>
<dbReference type="GO" id="GO:0016740">
    <property type="term" value="F:transferase activity"/>
    <property type="evidence" value="ECO:0007669"/>
    <property type="project" value="UniProtKB-KW"/>
</dbReference>
<dbReference type="InterPro" id="IPR001173">
    <property type="entry name" value="Glyco_trans_2-like"/>
</dbReference>
<keyword evidence="1" id="KW-0812">Transmembrane</keyword>
<keyword evidence="1" id="KW-0472">Membrane</keyword>
<organism evidence="3 4">
    <name type="scientific">Aliigemmobacter aestuarii</name>
    <dbReference type="NCBI Taxonomy" id="1445661"/>
    <lineage>
        <taxon>Bacteria</taxon>
        <taxon>Pseudomonadati</taxon>
        <taxon>Pseudomonadota</taxon>
        <taxon>Alphaproteobacteria</taxon>
        <taxon>Rhodobacterales</taxon>
        <taxon>Paracoccaceae</taxon>
        <taxon>Aliigemmobacter</taxon>
    </lineage>
</organism>
<reference evidence="3 4" key="1">
    <citation type="submission" date="2019-04" db="EMBL/GenBank/DDBJ databases">
        <title>Draft genome sequence of Gemmobacter aestuarii sp. nov.</title>
        <authorList>
            <person name="Hameed A."/>
            <person name="Lin S.-Y."/>
            <person name="Shahina M."/>
            <person name="Lai W.-A."/>
            <person name="Young C.-C."/>
        </authorList>
    </citation>
    <scope>NUCLEOTIDE SEQUENCE [LARGE SCALE GENOMIC DNA]</scope>
    <source>
        <strain evidence="3 4">CC-PW-75</strain>
    </source>
</reference>